<gene>
    <name evidence="2" type="ORF">ILUMI_22251</name>
</gene>
<feature type="compositionally biased region" description="Polar residues" evidence="1">
    <location>
        <begin position="263"/>
        <end position="276"/>
    </location>
</feature>
<sequence length="288" mass="31762">MTHRKAMISKLDLKSMLGLNRFMIFSERSGPGCLDGSVFPNDSVGALDAVRIKQIKERDQQVTAKVADFDIRGAVKLLSSNDTLADTDENTYFDLKKKHPSPSRLLSFPSPPSENHDCLTVCSSDVQKAINSFPSCSASEIARLKALQLPESGAWLQAIPSSHIGTLMDNNSFRVCVALRIGSPVCRPYNCICGAQVSVDGRHGLHCGKGSGRFLRHNELNDILKQAEIVQESNQNQKRFKSSDNRTTKRRKGDSEPKESSSNEDYSTHNTESSVGPLSFSEEENDKN</sequence>
<evidence type="ECO:0000313" key="3">
    <source>
        <dbReference type="Proteomes" id="UP000801492"/>
    </source>
</evidence>
<evidence type="ECO:0000256" key="1">
    <source>
        <dbReference type="SAM" id="MobiDB-lite"/>
    </source>
</evidence>
<dbReference type="EMBL" id="VTPC01090255">
    <property type="protein sequence ID" value="KAF2883911.1"/>
    <property type="molecule type" value="Genomic_DNA"/>
</dbReference>
<name>A0A8K0CE68_IGNLU</name>
<feature type="compositionally biased region" description="Basic and acidic residues" evidence="1">
    <location>
        <begin position="241"/>
        <end position="261"/>
    </location>
</feature>
<protein>
    <submittedName>
        <fullName evidence="2">Uncharacterized protein</fullName>
    </submittedName>
</protein>
<proteinExistence type="predicted"/>
<organism evidence="2 3">
    <name type="scientific">Ignelater luminosus</name>
    <name type="common">Cucubano</name>
    <name type="synonym">Pyrophorus luminosus</name>
    <dbReference type="NCBI Taxonomy" id="2038154"/>
    <lineage>
        <taxon>Eukaryota</taxon>
        <taxon>Metazoa</taxon>
        <taxon>Ecdysozoa</taxon>
        <taxon>Arthropoda</taxon>
        <taxon>Hexapoda</taxon>
        <taxon>Insecta</taxon>
        <taxon>Pterygota</taxon>
        <taxon>Neoptera</taxon>
        <taxon>Endopterygota</taxon>
        <taxon>Coleoptera</taxon>
        <taxon>Polyphaga</taxon>
        <taxon>Elateriformia</taxon>
        <taxon>Elateroidea</taxon>
        <taxon>Elateridae</taxon>
        <taxon>Agrypninae</taxon>
        <taxon>Pyrophorini</taxon>
        <taxon>Ignelater</taxon>
    </lineage>
</organism>
<comment type="caution">
    <text evidence="2">The sequence shown here is derived from an EMBL/GenBank/DDBJ whole genome shotgun (WGS) entry which is preliminary data.</text>
</comment>
<feature type="region of interest" description="Disordered" evidence="1">
    <location>
        <begin position="231"/>
        <end position="288"/>
    </location>
</feature>
<dbReference type="AlphaFoldDB" id="A0A8K0CE68"/>
<dbReference type="Proteomes" id="UP000801492">
    <property type="component" value="Unassembled WGS sequence"/>
</dbReference>
<evidence type="ECO:0000313" key="2">
    <source>
        <dbReference type="EMBL" id="KAF2883911.1"/>
    </source>
</evidence>
<keyword evidence="3" id="KW-1185">Reference proteome</keyword>
<reference evidence="2" key="1">
    <citation type="submission" date="2019-08" db="EMBL/GenBank/DDBJ databases">
        <title>The genome of the North American firefly Photinus pyralis.</title>
        <authorList>
            <consortium name="Photinus pyralis genome working group"/>
            <person name="Fallon T.R."/>
            <person name="Sander Lower S.E."/>
            <person name="Weng J.-K."/>
        </authorList>
    </citation>
    <scope>NUCLEOTIDE SEQUENCE</scope>
    <source>
        <strain evidence="2">TRF0915ILg1</strain>
        <tissue evidence="2">Whole body</tissue>
    </source>
</reference>
<accession>A0A8K0CE68</accession>